<dbReference type="PANTHER" id="PTHR30093">
    <property type="entry name" value="GENERAL SECRETION PATHWAY PROTEIN G"/>
    <property type="match status" value="1"/>
</dbReference>
<evidence type="ECO:0000313" key="2">
    <source>
        <dbReference type="EMBL" id="BBO31218.1"/>
    </source>
</evidence>
<dbReference type="EMBL" id="AP021861">
    <property type="protein sequence ID" value="BBO31218.1"/>
    <property type="molecule type" value="Genomic_DNA"/>
</dbReference>
<feature type="domain" description="DUF1559" evidence="1">
    <location>
        <begin position="32"/>
        <end position="283"/>
    </location>
</feature>
<proteinExistence type="predicted"/>
<evidence type="ECO:0000313" key="3">
    <source>
        <dbReference type="Proteomes" id="UP000326837"/>
    </source>
</evidence>
<dbReference type="NCBIfam" id="TIGR04294">
    <property type="entry name" value="pre_pil_HX9DG"/>
    <property type="match status" value="1"/>
</dbReference>
<dbReference type="SUPFAM" id="SSF54523">
    <property type="entry name" value="Pili subunits"/>
    <property type="match status" value="1"/>
</dbReference>
<protein>
    <recommendedName>
        <fullName evidence="1">DUF1559 domain-containing protein</fullName>
    </recommendedName>
</protein>
<dbReference type="Gene3D" id="3.30.700.10">
    <property type="entry name" value="Glycoprotein, Type 4 Pilin"/>
    <property type="match status" value="1"/>
</dbReference>
<dbReference type="Pfam" id="PF07963">
    <property type="entry name" value="N_methyl"/>
    <property type="match status" value="1"/>
</dbReference>
<sequence length="302" mass="32652">MSVSRRAFTLVELLVVIAIIGVLVALLLPAVQSAREAARRSTCGNKLRQQALAVQNYAAAKDDELPPGSPGQGKHGVFTYLLPYIEQQQVFSQIDLKASPDSSPMRITVIDAYLCPNYTESPQYQDATRNGAITTYQAVGGAFRTDIPRARQERLTSPGYGDLPLNGAFMWGATPRKFKDFTDGTSNSLAIGEFIHTDRMPGLYHDLPGNIRTWIGGSPAVGSADERPTYAMKVAEYAPNTPIDRAADVVPYNHLPFGSFHPGGTHFGLADASVRFIIDDVDVDAYKAACTINEGETLGGTL</sequence>
<gene>
    <name evidence="2" type="ORF">PLANPX_0830</name>
</gene>
<dbReference type="RefSeq" id="WP_152097399.1">
    <property type="nucleotide sequence ID" value="NZ_AP021861.1"/>
</dbReference>
<reference evidence="3" key="1">
    <citation type="submission" date="2019-10" db="EMBL/GenBank/DDBJ databases">
        <title>Lacipirellula parvula gen. nov., sp. nov., representing a lineage of planctomycetes widespread in freshwater anoxic habitats, and description of the family Lacipirellulaceae.</title>
        <authorList>
            <person name="Dedysh S.N."/>
            <person name="Kulichevskaya I.S."/>
            <person name="Beletsky A.V."/>
            <person name="Rakitin A.L."/>
            <person name="Mardanov A.V."/>
            <person name="Ivanova A.A."/>
            <person name="Saltykova V.X."/>
            <person name="Rijpstra W.I.C."/>
            <person name="Sinninghe Damste J.S."/>
            <person name="Ravin N.V."/>
        </authorList>
    </citation>
    <scope>NUCLEOTIDE SEQUENCE [LARGE SCALE GENOMIC DNA]</scope>
    <source>
        <strain evidence="3">PX69</strain>
    </source>
</reference>
<keyword evidence="3" id="KW-1185">Reference proteome</keyword>
<dbReference type="InterPro" id="IPR045584">
    <property type="entry name" value="Pilin-like"/>
</dbReference>
<dbReference type="InterPro" id="IPR012902">
    <property type="entry name" value="N_methyl_site"/>
</dbReference>
<evidence type="ECO:0000259" key="1">
    <source>
        <dbReference type="Pfam" id="PF07596"/>
    </source>
</evidence>
<accession>A0A5K7X3M6</accession>
<dbReference type="KEGG" id="lpav:PLANPX_0830"/>
<dbReference type="Proteomes" id="UP000326837">
    <property type="component" value="Chromosome"/>
</dbReference>
<dbReference type="InterPro" id="IPR027558">
    <property type="entry name" value="Pre_pil_HX9DG_C"/>
</dbReference>
<dbReference type="Pfam" id="PF07596">
    <property type="entry name" value="SBP_bac_10"/>
    <property type="match status" value="1"/>
</dbReference>
<dbReference type="InterPro" id="IPR011453">
    <property type="entry name" value="DUF1559"/>
</dbReference>
<dbReference type="NCBIfam" id="TIGR02532">
    <property type="entry name" value="IV_pilin_GFxxxE"/>
    <property type="match status" value="1"/>
</dbReference>
<dbReference type="AlphaFoldDB" id="A0A5K7X3M6"/>
<dbReference type="PANTHER" id="PTHR30093:SF2">
    <property type="entry name" value="TYPE II SECRETION SYSTEM PROTEIN H"/>
    <property type="match status" value="1"/>
</dbReference>
<name>A0A5K7X3M6_9BACT</name>
<organism evidence="2 3">
    <name type="scientific">Lacipirellula parvula</name>
    <dbReference type="NCBI Taxonomy" id="2650471"/>
    <lineage>
        <taxon>Bacteria</taxon>
        <taxon>Pseudomonadati</taxon>
        <taxon>Planctomycetota</taxon>
        <taxon>Planctomycetia</taxon>
        <taxon>Pirellulales</taxon>
        <taxon>Lacipirellulaceae</taxon>
        <taxon>Lacipirellula</taxon>
    </lineage>
</organism>